<protein>
    <submittedName>
        <fullName evidence="3">Nucleotide exchange factor GrpE</fullName>
    </submittedName>
</protein>
<proteinExistence type="predicted"/>
<dbReference type="InterPro" id="IPR009012">
    <property type="entry name" value="GrpE_head"/>
</dbReference>
<reference evidence="4" key="1">
    <citation type="journal article" date="2019" name="Int. J. Syst. Evol. Microbiol.">
        <title>The Global Catalogue of Microorganisms (GCM) 10K type strain sequencing project: providing services to taxonomists for standard genome sequencing and annotation.</title>
        <authorList>
            <consortium name="The Broad Institute Genomics Platform"/>
            <consortium name="The Broad Institute Genome Sequencing Center for Infectious Disease"/>
            <person name="Wu L."/>
            <person name="Ma J."/>
        </authorList>
    </citation>
    <scope>NUCLEOTIDE SEQUENCE [LARGE SCALE GENOMIC DNA]</scope>
    <source>
        <strain evidence="4">CGMCC 4.7093</strain>
    </source>
</reference>
<organism evidence="3 4">
    <name type="scientific">Actinomycetospora atypica</name>
    <dbReference type="NCBI Taxonomy" id="1290095"/>
    <lineage>
        <taxon>Bacteria</taxon>
        <taxon>Bacillati</taxon>
        <taxon>Actinomycetota</taxon>
        <taxon>Actinomycetes</taxon>
        <taxon>Pseudonocardiales</taxon>
        <taxon>Pseudonocardiaceae</taxon>
        <taxon>Actinomycetospora</taxon>
    </lineage>
</organism>
<dbReference type="EMBL" id="JBHSIV010000020">
    <property type="protein sequence ID" value="MFC5064112.1"/>
    <property type="molecule type" value="Genomic_DNA"/>
</dbReference>
<sequence>MTFSDTAAPVDAKGDDAAAPSSSGSREQRASPDDLLLGELEGIRAHLATLVAETKRSADHARAREQVIVRQGDELDALRAERRGSHLRPLVVGLQKLRAELLASARDPAPGAQLRGLFEYYADSVEAILERCGVAALPVSPGDEFDPARHVLVRTRACTEHEHRTVLEVLAEGWTEREAGRVLAPAKVVVGRRGTAENRTDDETTTQEHTDV</sequence>
<evidence type="ECO:0000256" key="2">
    <source>
        <dbReference type="SAM" id="MobiDB-lite"/>
    </source>
</evidence>
<dbReference type="Proteomes" id="UP001595947">
    <property type="component" value="Unassembled WGS sequence"/>
</dbReference>
<dbReference type="RefSeq" id="WP_378037461.1">
    <property type="nucleotide sequence ID" value="NZ_JBHSIV010000020.1"/>
</dbReference>
<dbReference type="SUPFAM" id="SSF51064">
    <property type="entry name" value="Head domain of nucleotide exchange factor GrpE"/>
    <property type="match status" value="1"/>
</dbReference>
<dbReference type="Pfam" id="PF01025">
    <property type="entry name" value="GrpE"/>
    <property type="match status" value="1"/>
</dbReference>
<comment type="caution">
    <text evidence="3">The sequence shown here is derived from an EMBL/GenBank/DDBJ whole genome shotgun (WGS) entry which is preliminary data.</text>
</comment>
<evidence type="ECO:0000313" key="4">
    <source>
        <dbReference type="Proteomes" id="UP001595947"/>
    </source>
</evidence>
<feature type="region of interest" description="Disordered" evidence="2">
    <location>
        <begin position="1"/>
        <end position="33"/>
    </location>
</feature>
<name>A0ABV9YQA6_9PSEU</name>
<keyword evidence="1" id="KW-0143">Chaperone</keyword>
<accession>A0ABV9YQA6</accession>
<feature type="compositionally biased region" description="Basic and acidic residues" evidence="2">
    <location>
        <begin position="194"/>
        <end position="212"/>
    </location>
</feature>
<evidence type="ECO:0000256" key="1">
    <source>
        <dbReference type="ARBA" id="ARBA00023186"/>
    </source>
</evidence>
<keyword evidence="4" id="KW-1185">Reference proteome</keyword>
<gene>
    <name evidence="3" type="ORF">ACFPBZ_17960</name>
</gene>
<evidence type="ECO:0000313" key="3">
    <source>
        <dbReference type="EMBL" id="MFC5064112.1"/>
    </source>
</evidence>
<dbReference type="InterPro" id="IPR000740">
    <property type="entry name" value="GrpE"/>
</dbReference>
<dbReference type="Gene3D" id="2.30.22.10">
    <property type="entry name" value="Head domain of nucleotide exchange factor GrpE"/>
    <property type="match status" value="1"/>
</dbReference>
<feature type="region of interest" description="Disordered" evidence="2">
    <location>
        <begin position="193"/>
        <end position="212"/>
    </location>
</feature>